<protein>
    <submittedName>
        <fullName evidence="2">Uncharacterized protein</fullName>
    </submittedName>
</protein>
<organism evidence="2">
    <name type="scientific">Timema poppense</name>
    <name type="common">Walking stick</name>
    <dbReference type="NCBI Taxonomy" id="170557"/>
    <lineage>
        <taxon>Eukaryota</taxon>
        <taxon>Metazoa</taxon>
        <taxon>Ecdysozoa</taxon>
        <taxon>Arthropoda</taxon>
        <taxon>Hexapoda</taxon>
        <taxon>Insecta</taxon>
        <taxon>Pterygota</taxon>
        <taxon>Neoptera</taxon>
        <taxon>Polyneoptera</taxon>
        <taxon>Phasmatodea</taxon>
        <taxon>Timematodea</taxon>
        <taxon>Timematoidea</taxon>
        <taxon>Timematidae</taxon>
        <taxon>Timema</taxon>
    </lineage>
</organism>
<reference evidence="2" key="1">
    <citation type="submission" date="2020-11" db="EMBL/GenBank/DDBJ databases">
        <authorList>
            <person name="Tran Van P."/>
        </authorList>
    </citation>
    <scope>NUCLEOTIDE SEQUENCE</scope>
</reference>
<evidence type="ECO:0000313" key="2">
    <source>
        <dbReference type="EMBL" id="CAD7395586.1"/>
    </source>
</evidence>
<proteinExistence type="predicted"/>
<evidence type="ECO:0000256" key="1">
    <source>
        <dbReference type="SAM" id="MobiDB-lite"/>
    </source>
</evidence>
<gene>
    <name evidence="2" type="ORF">TPSB3V08_LOCUS242</name>
</gene>
<dbReference type="Pfam" id="PF12070">
    <property type="entry name" value="SCAI"/>
    <property type="match status" value="1"/>
</dbReference>
<name>A0A7R9GTI2_TIMPO</name>
<dbReference type="AlphaFoldDB" id="A0A7R9GTI2"/>
<sequence>MSPHRYWFNQGKDHLNQSDFEEGKQGRPFDNYFRNQVLIHCELVLTGNAQASSKIVPMYHTGTASIFTSLSKVTHRRKERYLSLLATPSDSASGKEELRRKTSAPKTTGGHDVSSVGLTTASQRKPLLILQTVQAALTGRRAESVPISGWMETKTAFGLLTSSEDVGDASKGENHIGKKKLGTPDFYSNPNLSIIGIPDHYEMDTSDHSATDADHRRIKLLFSPQGFVVFDKKIRDLPQYGHKQWQAYFGRTFDIYTKLWKFQQQHRAVLRNLIWEALDKMMSRSKVSSQKSWQLDHWTCSLVFNTGLKSDDADEHMEKSRAVGRAPYNPMP</sequence>
<feature type="region of interest" description="Disordered" evidence="1">
    <location>
        <begin position="92"/>
        <end position="117"/>
    </location>
</feature>
<dbReference type="InterPro" id="IPR022709">
    <property type="entry name" value="SCAI"/>
</dbReference>
<dbReference type="EMBL" id="OD000072">
    <property type="protein sequence ID" value="CAD7395586.1"/>
    <property type="molecule type" value="Genomic_DNA"/>
</dbReference>
<dbReference type="GO" id="GO:0006351">
    <property type="term" value="P:DNA-templated transcription"/>
    <property type="evidence" value="ECO:0007669"/>
    <property type="project" value="InterPro"/>
</dbReference>
<dbReference type="PANTHER" id="PTHR21243">
    <property type="entry name" value="PROTEIN SCAI"/>
    <property type="match status" value="1"/>
</dbReference>
<accession>A0A7R9GTI2</accession>
<dbReference type="GO" id="GO:0003714">
    <property type="term" value="F:transcription corepressor activity"/>
    <property type="evidence" value="ECO:0007669"/>
    <property type="project" value="InterPro"/>
</dbReference>